<evidence type="ECO:0000313" key="2">
    <source>
        <dbReference type="Proteomes" id="UP001162480"/>
    </source>
</evidence>
<proteinExistence type="predicted"/>
<evidence type="ECO:0000313" key="1">
    <source>
        <dbReference type="EMBL" id="CAI9718764.1"/>
    </source>
</evidence>
<dbReference type="EMBL" id="OX597815">
    <property type="protein sequence ID" value="CAI9718764.1"/>
    <property type="molecule type" value="Genomic_DNA"/>
</dbReference>
<dbReference type="AlphaFoldDB" id="A0AA36AMI9"/>
<organism evidence="1 2">
    <name type="scientific">Octopus vulgaris</name>
    <name type="common">Common octopus</name>
    <dbReference type="NCBI Taxonomy" id="6645"/>
    <lineage>
        <taxon>Eukaryota</taxon>
        <taxon>Metazoa</taxon>
        <taxon>Spiralia</taxon>
        <taxon>Lophotrochozoa</taxon>
        <taxon>Mollusca</taxon>
        <taxon>Cephalopoda</taxon>
        <taxon>Coleoidea</taxon>
        <taxon>Octopodiformes</taxon>
        <taxon>Octopoda</taxon>
        <taxon>Incirrata</taxon>
        <taxon>Octopodidae</taxon>
        <taxon>Octopus</taxon>
    </lineage>
</organism>
<keyword evidence="2" id="KW-1185">Reference proteome</keyword>
<dbReference type="Proteomes" id="UP001162480">
    <property type="component" value="Chromosome 2"/>
</dbReference>
<reference evidence="1" key="1">
    <citation type="submission" date="2023-08" db="EMBL/GenBank/DDBJ databases">
        <authorList>
            <person name="Alioto T."/>
            <person name="Alioto T."/>
            <person name="Gomez Garrido J."/>
        </authorList>
    </citation>
    <scope>NUCLEOTIDE SEQUENCE</scope>
</reference>
<sequence>MLESCNVITVIVICFLIEPFTKRITIVHYHINLRTIPISRALIVVGGRFIWIASGDGAVHQAFTCPPTQRA</sequence>
<gene>
    <name evidence="1" type="ORF">OCTVUL_1B015373</name>
</gene>
<accession>A0AA36AMI9</accession>
<protein>
    <submittedName>
        <fullName evidence="1">Uncharacterized protein</fullName>
    </submittedName>
</protein>
<name>A0AA36AMI9_OCTVU</name>